<dbReference type="PRINTS" id="PR00502">
    <property type="entry name" value="NUDIXFAMILY"/>
</dbReference>
<dbReference type="PANTHER" id="PTHR43046:SF2">
    <property type="entry name" value="8-OXO-DGTP DIPHOSPHATASE-RELATED"/>
    <property type="match status" value="1"/>
</dbReference>
<keyword evidence="5" id="KW-1185">Reference proteome</keyword>
<dbReference type="eggNOG" id="COG1051">
    <property type="taxonomic scope" value="Bacteria"/>
</dbReference>
<sequence>MADYIQAIRAKVAHMPIILNAAAGAIVKDNKQILLQERTDTHNWSLPGGYMEYGETYEQNVLREVAEDSGFQVKIIAPIGLFDQGFTTYPNGDQCQVISRLFLVAPIGGKMIVDPTDETLSLKYFDFNNLPPLLNTQTKDMIAATQKFVQS</sequence>
<accession>X0PTB0</accession>
<dbReference type="EMBL" id="AZGA01000016">
    <property type="protein sequence ID" value="KRM35061.1"/>
    <property type="molecule type" value="Genomic_DNA"/>
</dbReference>
<dbReference type="Gene3D" id="3.90.79.10">
    <property type="entry name" value="Nucleoside Triphosphate Pyrophosphohydrolase"/>
    <property type="match status" value="1"/>
</dbReference>
<keyword evidence="2 4" id="KW-0378">Hydrolase</keyword>
<feature type="domain" description="Nudix hydrolase" evidence="3">
    <location>
        <begin position="16"/>
        <end position="149"/>
    </location>
</feature>
<dbReference type="CDD" id="cd04677">
    <property type="entry name" value="NUDIX_Hydrolase"/>
    <property type="match status" value="1"/>
</dbReference>
<evidence type="ECO:0000259" key="3">
    <source>
        <dbReference type="PROSITE" id="PS51462"/>
    </source>
</evidence>
<evidence type="ECO:0000256" key="2">
    <source>
        <dbReference type="ARBA" id="ARBA00022801"/>
    </source>
</evidence>
<reference evidence="4 5" key="1">
    <citation type="journal article" date="2015" name="Genome Announc.">
        <title>Expanding the biotechnology potential of lactobacilli through comparative genomics of 213 strains and associated genera.</title>
        <authorList>
            <person name="Sun Z."/>
            <person name="Harris H.M."/>
            <person name="McCann A."/>
            <person name="Guo C."/>
            <person name="Argimon S."/>
            <person name="Zhang W."/>
            <person name="Yang X."/>
            <person name="Jeffery I.B."/>
            <person name="Cooney J.C."/>
            <person name="Kagawa T.F."/>
            <person name="Liu W."/>
            <person name="Song Y."/>
            <person name="Salvetti E."/>
            <person name="Wrobel A."/>
            <person name="Rasinkangas P."/>
            <person name="Parkhill J."/>
            <person name="Rea M.C."/>
            <person name="O'Sullivan O."/>
            <person name="Ritari J."/>
            <person name="Douillard F.P."/>
            <person name="Paul Ross R."/>
            <person name="Yang R."/>
            <person name="Briner A.E."/>
            <person name="Felis G.E."/>
            <person name="de Vos W.M."/>
            <person name="Barrangou R."/>
            <person name="Klaenhammer T.R."/>
            <person name="Caufield P.W."/>
            <person name="Cui Y."/>
            <person name="Zhang H."/>
            <person name="O'Toole P.W."/>
        </authorList>
    </citation>
    <scope>NUCLEOTIDE SEQUENCE [LARGE SCALE GENOMIC DNA]</scope>
    <source>
        <strain evidence="4 5">DSM 18527</strain>
    </source>
</reference>
<dbReference type="PATRIC" id="fig|1423734.3.peg.1200"/>
<comment type="cofactor">
    <cofactor evidence="1">
        <name>Mg(2+)</name>
        <dbReference type="ChEBI" id="CHEBI:18420"/>
    </cofactor>
</comment>
<dbReference type="GO" id="GO:0016787">
    <property type="term" value="F:hydrolase activity"/>
    <property type="evidence" value="ECO:0007669"/>
    <property type="project" value="UniProtKB-KW"/>
</dbReference>
<name>X0PTB0_9LACO</name>
<dbReference type="PANTHER" id="PTHR43046">
    <property type="entry name" value="GDP-MANNOSE MANNOSYL HYDROLASE"/>
    <property type="match status" value="1"/>
</dbReference>
<dbReference type="InterPro" id="IPR015797">
    <property type="entry name" value="NUDIX_hydrolase-like_dom_sf"/>
</dbReference>
<dbReference type="RefSeq" id="WP_035453628.1">
    <property type="nucleotide sequence ID" value="NZ_AZGA01000016.1"/>
</dbReference>
<gene>
    <name evidence="4" type="ORF">FC83_GL001187</name>
</gene>
<dbReference type="PROSITE" id="PS51462">
    <property type="entry name" value="NUDIX"/>
    <property type="match status" value="1"/>
</dbReference>
<evidence type="ECO:0000313" key="4">
    <source>
        <dbReference type="EMBL" id="KRM35061.1"/>
    </source>
</evidence>
<organism evidence="4 5">
    <name type="scientific">Agrilactobacillus composti DSM 18527 = JCM 14202</name>
    <dbReference type="NCBI Taxonomy" id="1423734"/>
    <lineage>
        <taxon>Bacteria</taxon>
        <taxon>Bacillati</taxon>
        <taxon>Bacillota</taxon>
        <taxon>Bacilli</taxon>
        <taxon>Lactobacillales</taxon>
        <taxon>Lactobacillaceae</taxon>
        <taxon>Agrilactobacillus</taxon>
    </lineage>
</organism>
<proteinExistence type="predicted"/>
<comment type="caution">
    <text evidence="4">The sequence shown here is derived from an EMBL/GenBank/DDBJ whole genome shotgun (WGS) entry which is preliminary data.</text>
</comment>
<dbReference type="OrthoDB" id="9787476at2"/>
<protein>
    <submittedName>
        <fullName evidence="4">Phosphohydrolase, MutT nudix family protein</fullName>
    </submittedName>
</protein>
<evidence type="ECO:0000256" key="1">
    <source>
        <dbReference type="ARBA" id="ARBA00001946"/>
    </source>
</evidence>
<evidence type="ECO:0000313" key="5">
    <source>
        <dbReference type="Proteomes" id="UP000051236"/>
    </source>
</evidence>
<dbReference type="InterPro" id="IPR000086">
    <property type="entry name" value="NUDIX_hydrolase_dom"/>
</dbReference>
<dbReference type="SUPFAM" id="SSF55811">
    <property type="entry name" value="Nudix"/>
    <property type="match status" value="1"/>
</dbReference>
<dbReference type="InterPro" id="IPR020476">
    <property type="entry name" value="Nudix_hydrolase"/>
</dbReference>
<dbReference type="Proteomes" id="UP000051236">
    <property type="component" value="Unassembled WGS sequence"/>
</dbReference>
<dbReference type="Pfam" id="PF00293">
    <property type="entry name" value="NUDIX"/>
    <property type="match status" value="1"/>
</dbReference>
<dbReference type="STRING" id="1423734.FC83_GL001187"/>
<dbReference type="AlphaFoldDB" id="X0PTB0"/>